<keyword evidence="1" id="KW-0812">Transmembrane</keyword>
<keyword evidence="1" id="KW-1133">Transmembrane helix</keyword>
<dbReference type="KEGG" id="fll:EI427_16060"/>
<evidence type="ECO:0000313" key="3">
    <source>
        <dbReference type="Proteomes" id="UP000267268"/>
    </source>
</evidence>
<sequence>MSEQEITTQKYYYSYSYLYNWVNISENDDLECKLDTYFFLKLSTLFLEVSLPNTHRKFERKYIKSLHLKKKKLILPLLIGGICGPLSLVAGSSGALSLFTGLSLFIAASFIFYLGYVGTYQLQLKMFDGTENQFFLDYNVSDIQRFVNKSNIEIRNGYR</sequence>
<dbReference type="RefSeq" id="WP_126616627.1">
    <property type="nucleotide sequence ID" value="NZ_CP034562.1"/>
</dbReference>
<dbReference type="EMBL" id="CP034562">
    <property type="protein sequence ID" value="AZQ63682.1"/>
    <property type="molecule type" value="Genomic_DNA"/>
</dbReference>
<feature type="transmembrane region" description="Helical" evidence="1">
    <location>
        <begin position="96"/>
        <end position="116"/>
    </location>
</feature>
<name>A0A3Q9FNP1_9BACT</name>
<dbReference type="Proteomes" id="UP000267268">
    <property type="component" value="Chromosome 1"/>
</dbReference>
<dbReference type="OrthoDB" id="980599at2"/>
<feature type="transmembrane region" description="Helical" evidence="1">
    <location>
        <begin position="73"/>
        <end position="90"/>
    </location>
</feature>
<reference evidence="2 3" key="1">
    <citation type="submission" date="2018-12" db="EMBL/GenBank/DDBJ databases">
        <title>Flammeovirga pectinis sp. nov., isolated from the gut of the Korean scallop, Patinopecten yessoensis.</title>
        <authorList>
            <person name="Bae J.-W."/>
            <person name="Jeong Y.-S."/>
            <person name="Kang W."/>
        </authorList>
    </citation>
    <scope>NUCLEOTIDE SEQUENCE [LARGE SCALE GENOMIC DNA]</scope>
    <source>
        <strain evidence="2 3">L12M1</strain>
    </source>
</reference>
<keyword evidence="1" id="KW-0472">Membrane</keyword>
<protein>
    <submittedName>
        <fullName evidence="2">Uncharacterized protein</fullName>
    </submittedName>
</protein>
<keyword evidence="3" id="KW-1185">Reference proteome</keyword>
<gene>
    <name evidence="2" type="ORF">EI427_16060</name>
</gene>
<evidence type="ECO:0000313" key="2">
    <source>
        <dbReference type="EMBL" id="AZQ63682.1"/>
    </source>
</evidence>
<dbReference type="AlphaFoldDB" id="A0A3Q9FNP1"/>
<organism evidence="2 3">
    <name type="scientific">Flammeovirga pectinis</name>
    <dbReference type="NCBI Taxonomy" id="2494373"/>
    <lineage>
        <taxon>Bacteria</taxon>
        <taxon>Pseudomonadati</taxon>
        <taxon>Bacteroidota</taxon>
        <taxon>Cytophagia</taxon>
        <taxon>Cytophagales</taxon>
        <taxon>Flammeovirgaceae</taxon>
        <taxon>Flammeovirga</taxon>
    </lineage>
</organism>
<accession>A0A3Q9FNP1</accession>
<proteinExistence type="predicted"/>
<evidence type="ECO:0000256" key="1">
    <source>
        <dbReference type="SAM" id="Phobius"/>
    </source>
</evidence>